<dbReference type="Gene3D" id="3.30.70.100">
    <property type="match status" value="1"/>
</dbReference>
<evidence type="ECO:0000313" key="2">
    <source>
        <dbReference type="Proteomes" id="UP000527616"/>
    </source>
</evidence>
<protein>
    <submittedName>
        <fullName evidence="1">Uncharacterized protein (TIGR02118 family)</fullName>
    </submittedName>
</protein>
<dbReference type="InterPro" id="IPR009799">
    <property type="entry name" value="EthD_dom"/>
</dbReference>
<dbReference type="EMBL" id="JACBZS010000001">
    <property type="protein sequence ID" value="NYI70557.1"/>
    <property type="molecule type" value="Genomic_DNA"/>
</dbReference>
<accession>A0A7Z0D7Y9</accession>
<name>A0A7Z0D7Y9_9ACTN</name>
<dbReference type="GO" id="GO:0016491">
    <property type="term" value="F:oxidoreductase activity"/>
    <property type="evidence" value="ECO:0007669"/>
    <property type="project" value="InterPro"/>
</dbReference>
<sequence length="52" mass="5927">MHRLTVVYDEPADKAAFERRYSEEHVPLVEIRRHAEGCGTTYTTYAGEVAEA</sequence>
<organism evidence="1 2">
    <name type="scientific">Naumannella cuiyingiana</name>
    <dbReference type="NCBI Taxonomy" id="1347891"/>
    <lineage>
        <taxon>Bacteria</taxon>
        <taxon>Bacillati</taxon>
        <taxon>Actinomycetota</taxon>
        <taxon>Actinomycetes</taxon>
        <taxon>Propionibacteriales</taxon>
        <taxon>Propionibacteriaceae</taxon>
        <taxon>Naumannella</taxon>
    </lineage>
</organism>
<keyword evidence="2" id="KW-1185">Reference proteome</keyword>
<reference evidence="1 2" key="1">
    <citation type="submission" date="2020-07" db="EMBL/GenBank/DDBJ databases">
        <title>Sequencing the genomes of 1000 actinobacteria strains.</title>
        <authorList>
            <person name="Klenk H.-P."/>
        </authorList>
    </citation>
    <scope>NUCLEOTIDE SEQUENCE [LARGE SCALE GENOMIC DNA]</scope>
    <source>
        <strain evidence="1 2">DSM 103164</strain>
    </source>
</reference>
<dbReference type="NCBIfam" id="TIGR02118">
    <property type="entry name" value="EthD family reductase"/>
    <property type="match status" value="1"/>
</dbReference>
<dbReference type="AlphaFoldDB" id="A0A7Z0D7Y9"/>
<comment type="caution">
    <text evidence="1">The sequence shown here is derived from an EMBL/GenBank/DDBJ whole genome shotgun (WGS) entry which is preliminary data.</text>
</comment>
<dbReference type="RefSeq" id="WP_179444501.1">
    <property type="nucleotide sequence ID" value="NZ_JACBZS010000001.1"/>
</dbReference>
<proteinExistence type="predicted"/>
<gene>
    <name evidence="1" type="ORF">GGQ54_001117</name>
</gene>
<evidence type="ECO:0000313" key="1">
    <source>
        <dbReference type="EMBL" id="NYI70557.1"/>
    </source>
</evidence>
<dbReference type="Proteomes" id="UP000527616">
    <property type="component" value="Unassembled WGS sequence"/>
</dbReference>